<evidence type="ECO:0000313" key="3">
    <source>
        <dbReference type="Proteomes" id="UP000198034"/>
    </source>
</evidence>
<comment type="caution">
    <text evidence="2">The sequence shown here is derived from an EMBL/GenBank/DDBJ whole genome shotgun (WGS) entry which is preliminary data.</text>
</comment>
<reference evidence="2 3" key="1">
    <citation type="journal article" date="2017" name="Infect. Genet. Evol.">
        <title>Comparative genome analysis of fish pathogen Flavobacterium columnare reveals extensive sequence diversity within the species.</title>
        <authorList>
            <person name="Kayansamruaj P."/>
            <person name="Dong H.T."/>
            <person name="Hirono I."/>
            <person name="Kondo H."/>
            <person name="Senapin S."/>
            <person name="Rodkhum C."/>
        </authorList>
    </citation>
    <scope>NUCLEOTIDE SEQUENCE [LARGE SCALE GENOMIC DNA]</scope>
    <source>
        <strain evidence="2 3">1214</strain>
    </source>
</reference>
<name>A0A246GD54_9FLAO</name>
<evidence type="ECO:0000313" key="2">
    <source>
        <dbReference type="EMBL" id="OWP79247.1"/>
    </source>
</evidence>
<feature type="transmembrane region" description="Helical" evidence="1">
    <location>
        <begin position="34"/>
        <end position="55"/>
    </location>
</feature>
<gene>
    <name evidence="2" type="ORF">BWK62_02780</name>
</gene>
<keyword evidence="1" id="KW-1133">Transmembrane helix</keyword>
<protein>
    <submittedName>
        <fullName evidence="2">Uncharacterized protein</fullName>
    </submittedName>
</protein>
<keyword evidence="1" id="KW-0472">Membrane</keyword>
<evidence type="ECO:0000256" key="1">
    <source>
        <dbReference type="SAM" id="Phobius"/>
    </source>
</evidence>
<dbReference type="EMBL" id="MTCY01000005">
    <property type="protein sequence ID" value="OWP79247.1"/>
    <property type="molecule type" value="Genomic_DNA"/>
</dbReference>
<accession>A0A246GD54</accession>
<keyword evidence="1" id="KW-0812">Transmembrane</keyword>
<feature type="transmembrane region" description="Helical" evidence="1">
    <location>
        <begin position="5"/>
        <end position="22"/>
    </location>
</feature>
<sequence>MKIFTYIILVLGVVLIGVNVTMLNLEDLFKGDSLVALIGILAVLCAIVILLIFNLSKSIEHKLKNQS</sequence>
<dbReference type="AlphaFoldDB" id="A0A246GD54"/>
<dbReference type="Proteomes" id="UP000198034">
    <property type="component" value="Unassembled WGS sequence"/>
</dbReference>
<proteinExistence type="predicted"/>
<organism evidence="2 3">
    <name type="scientific">Flavobacterium columnare</name>
    <dbReference type="NCBI Taxonomy" id="996"/>
    <lineage>
        <taxon>Bacteria</taxon>
        <taxon>Pseudomonadati</taxon>
        <taxon>Bacteroidota</taxon>
        <taxon>Flavobacteriia</taxon>
        <taxon>Flavobacteriales</taxon>
        <taxon>Flavobacteriaceae</taxon>
        <taxon>Flavobacterium</taxon>
    </lineage>
</organism>